<dbReference type="PROSITE" id="PS00198">
    <property type="entry name" value="4FE4S_FER_1"/>
    <property type="match status" value="1"/>
</dbReference>
<feature type="domain" description="4Fe-4S ferredoxin-type" evidence="5">
    <location>
        <begin position="348"/>
        <end position="376"/>
    </location>
</feature>
<dbReference type="GO" id="GO:0051539">
    <property type="term" value="F:4 iron, 4 sulfur cluster binding"/>
    <property type="evidence" value="ECO:0007669"/>
    <property type="project" value="UniProtKB-KW"/>
</dbReference>
<dbReference type="InterPro" id="IPR050157">
    <property type="entry name" value="PSI_iron-sulfur_center"/>
</dbReference>
<keyword evidence="1" id="KW-0004">4Fe-4S</keyword>
<reference evidence="6 7" key="1">
    <citation type="submission" date="2019-08" db="EMBL/GenBank/DDBJ databases">
        <authorList>
            <person name="Chen S.-C."/>
            <person name="Lai M.-C."/>
            <person name="You Y.-T."/>
        </authorList>
    </citation>
    <scope>NUCLEOTIDE SEQUENCE [LARGE SCALE GENOMIC DNA]</scope>
    <source>
        <strain evidence="6 7">P2F9704a</strain>
    </source>
</reference>
<evidence type="ECO:0000259" key="5">
    <source>
        <dbReference type="PROSITE" id="PS51379"/>
    </source>
</evidence>
<keyword evidence="4" id="KW-0411">Iron-sulfur</keyword>
<dbReference type="GO" id="GO:0046872">
    <property type="term" value="F:metal ion binding"/>
    <property type="evidence" value="ECO:0007669"/>
    <property type="project" value="UniProtKB-KW"/>
</dbReference>
<dbReference type="Gene3D" id="3.30.70.20">
    <property type="match status" value="1"/>
</dbReference>
<evidence type="ECO:0000256" key="4">
    <source>
        <dbReference type="ARBA" id="ARBA00023014"/>
    </source>
</evidence>
<organism evidence="6 7">
    <name type="scientific">Methanocalculus taiwanensis</name>
    <dbReference type="NCBI Taxonomy" id="106207"/>
    <lineage>
        <taxon>Archaea</taxon>
        <taxon>Methanobacteriati</taxon>
        <taxon>Methanobacteriota</taxon>
        <taxon>Stenosarchaea group</taxon>
        <taxon>Methanomicrobia</taxon>
        <taxon>Methanomicrobiales</taxon>
        <taxon>Methanocalculaceae</taxon>
        <taxon>Methanocalculus</taxon>
    </lineage>
</organism>
<keyword evidence="2" id="KW-0479">Metal-binding</keyword>
<dbReference type="EMBL" id="VOTZ01000004">
    <property type="protein sequence ID" value="MCQ1537894.1"/>
    <property type="molecule type" value="Genomic_DNA"/>
</dbReference>
<comment type="caution">
    <text evidence="6">The sequence shown here is derived from an EMBL/GenBank/DDBJ whole genome shotgun (WGS) entry which is preliminary data.</text>
</comment>
<dbReference type="PANTHER" id="PTHR24960">
    <property type="entry name" value="PHOTOSYSTEM I IRON-SULFUR CENTER-RELATED"/>
    <property type="match status" value="1"/>
</dbReference>
<evidence type="ECO:0000256" key="1">
    <source>
        <dbReference type="ARBA" id="ARBA00022485"/>
    </source>
</evidence>
<protein>
    <submittedName>
        <fullName evidence="6">DUF362 domain-containing protein</fullName>
    </submittedName>
</protein>
<dbReference type="RefSeq" id="WP_255331827.1">
    <property type="nucleotide sequence ID" value="NZ_VOTZ01000004.1"/>
</dbReference>
<proteinExistence type="predicted"/>
<keyword evidence="3" id="KW-0408">Iron</keyword>
<dbReference type="Pfam" id="PF04015">
    <property type="entry name" value="DUF362"/>
    <property type="match status" value="1"/>
</dbReference>
<dbReference type="SUPFAM" id="SSF54862">
    <property type="entry name" value="4Fe-4S ferredoxins"/>
    <property type="match status" value="1"/>
</dbReference>
<dbReference type="PROSITE" id="PS51379">
    <property type="entry name" value="4FE4S_FER_2"/>
    <property type="match status" value="2"/>
</dbReference>
<evidence type="ECO:0000256" key="2">
    <source>
        <dbReference type="ARBA" id="ARBA00022723"/>
    </source>
</evidence>
<dbReference type="AlphaFoldDB" id="A0ABD4TI79"/>
<dbReference type="InterPro" id="IPR007160">
    <property type="entry name" value="DUF362"/>
</dbReference>
<accession>A0ABD4TI79</accession>
<feature type="domain" description="4Fe-4S ferredoxin-type" evidence="5">
    <location>
        <begin position="318"/>
        <end position="347"/>
    </location>
</feature>
<dbReference type="InterPro" id="IPR017900">
    <property type="entry name" value="4Fe4S_Fe_S_CS"/>
</dbReference>
<dbReference type="Pfam" id="PF00037">
    <property type="entry name" value="Fer4"/>
    <property type="match status" value="1"/>
</dbReference>
<dbReference type="InterPro" id="IPR017896">
    <property type="entry name" value="4Fe4S_Fe-S-bd"/>
</dbReference>
<evidence type="ECO:0000313" key="7">
    <source>
        <dbReference type="Proteomes" id="UP001524383"/>
    </source>
</evidence>
<dbReference type="GO" id="GO:0016491">
    <property type="term" value="F:oxidoreductase activity"/>
    <property type="evidence" value="ECO:0007669"/>
    <property type="project" value="UniProtKB-ARBA"/>
</dbReference>
<name>A0ABD4TI79_9EURY</name>
<sequence length="387" mass="40971">MVTIVSSATCHHYHEAEVDAAVLQAIDLLGGIGSFVSPGMTVLLKPNLLTGADPQKAVTTHPMVVASIARLLTASGCRVVIADSPGAGTRYTPSSLKKAYERSGYTPLAAIPGVHLNEDVSHTTIPSPEGRVVKRFLVISPAVAADVIISLSKPKTHLLTTYTGAVKNLFGVVPGHEKSAFHSRFPEAEGFSEMLLDLHGAIVPVLHLMDAVVGMEGNGPLSGTPVPVGLILASRNPHALDRVACRITGIPETLVPTLSVAEDRGLIEGEISIIGDDPAHLAIPPFRLPDTARSAGLMMKISRKVLARFQRGSRVLLPYPAVMASACIGCGACVRICPVHAASIREYRAVIDLSLCIRCYCCHESCEVAAIQLRQGSLSCIILGRRQ</sequence>
<evidence type="ECO:0000313" key="6">
    <source>
        <dbReference type="EMBL" id="MCQ1537894.1"/>
    </source>
</evidence>
<dbReference type="Proteomes" id="UP001524383">
    <property type="component" value="Unassembled WGS sequence"/>
</dbReference>
<keyword evidence="7" id="KW-1185">Reference proteome</keyword>
<gene>
    <name evidence="6" type="ORF">FTO68_02680</name>
</gene>
<evidence type="ECO:0000256" key="3">
    <source>
        <dbReference type="ARBA" id="ARBA00023004"/>
    </source>
</evidence>